<name>A0A557RRT1_9RHOO</name>
<evidence type="ECO:0000313" key="2">
    <source>
        <dbReference type="EMBL" id="TVO78229.1"/>
    </source>
</evidence>
<evidence type="ECO:0000259" key="1">
    <source>
        <dbReference type="Pfam" id="PF05170"/>
    </source>
</evidence>
<dbReference type="InterPro" id="IPR052894">
    <property type="entry name" value="AsmA-related"/>
</dbReference>
<dbReference type="PANTHER" id="PTHR30441:SF4">
    <property type="entry name" value="PROTEIN ASMA"/>
    <property type="match status" value="1"/>
</dbReference>
<dbReference type="Pfam" id="PF05170">
    <property type="entry name" value="AsmA"/>
    <property type="match status" value="1"/>
</dbReference>
<organism evidence="2 3">
    <name type="scientific">Denitromonas halophila</name>
    <dbReference type="NCBI Taxonomy" id="1629404"/>
    <lineage>
        <taxon>Bacteria</taxon>
        <taxon>Pseudomonadati</taxon>
        <taxon>Pseudomonadota</taxon>
        <taxon>Betaproteobacteria</taxon>
        <taxon>Rhodocyclales</taxon>
        <taxon>Zoogloeaceae</taxon>
        <taxon>Denitromonas</taxon>
    </lineage>
</organism>
<dbReference type="GO" id="GO:0090313">
    <property type="term" value="P:regulation of protein targeting to membrane"/>
    <property type="evidence" value="ECO:0007669"/>
    <property type="project" value="TreeGrafter"/>
</dbReference>
<dbReference type="GO" id="GO:0005886">
    <property type="term" value="C:plasma membrane"/>
    <property type="evidence" value="ECO:0007669"/>
    <property type="project" value="TreeGrafter"/>
</dbReference>
<gene>
    <name evidence="2" type="ORF">FHP89_07050</name>
</gene>
<dbReference type="InterPro" id="IPR007844">
    <property type="entry name" value="AsmA"/>
</dbReference>
<sequence>MRLFKNLAIFLLCLLLLAAGAIWYLTETFDSDRVKAELVQAVAERHDRALRIDGELTLSFWPRLALDASQVSLSARGAPAQLAAHMARVRVHVGLLPLLSRQVDVQEMRFEGLNIHLTRDVLKTLESLDGLRDATSIKDRKVAFNVRRVTVTGGALEVVDPINGVTLQLSDVTAFLGPVGKGVRGGLGVEGDARAVGALPAAGRFRMTAGFDINGDGVVSLNIAGVDFSGEALGYQQAGLGLSLGGVTADAQGRWQGRDVALRMTGKGRSGTSEIAADVAEWQWQDGLHLALATASFKRDGERGGALAGRVSNLRTGGEGWTADSLALEGNLRRDGRSHGVSVQAVPAWRSEPAELMLNGLDAQVGWPRADAAPARKLQITGQLAWQPLAGVLASELAFSDGTHRLAGAVSVRPETTPALEFDLHTPLLSLAAYRAELRALWSAPTLPPFAGRLRADRLEADGWRFESLVLPVASDGSDLRLGPFDGAVFNGRVSGQLARDAAGAGTLSLKATGVAIEQWPMAAEATPMLGGGLNADVRLEFDARAADPLATAQGPMRFQLNGGAWRGTALIDALRAQDSVLAAALPGDAVADNLPIRAASAEVQVAAGVAQVETLSIRGAWLQLSGQGQIGLGDGALDLSLTAALAEAPKGMSRKLYRKLKTQTQSIRLGGSVAAPVWRTEAASAAP</sequence>
<dbReference type="Proteomes" id="UP000318349">
    <property type="component" value="Unassembled WGS sequence"/>
</dbReference>
<evidence type="ECO:0000313" key="3">
    <source>
        <dbReference type="Proteomes" id="UP000318349"/>
    </source>
</evidence>
<feature type="domain" description="AsmA" evidence="1">
    <location>
        <begin position="5"/>
        <end position="238"/>
    </location>
</feature>
<dbReference type="EMBL" id="VMNI01000006">
    <property type="protein sequence ID" value="TVO78229.1"/>
    <property type="molecule type" value="Genomic_DNA"/>
</dbReference>
<accession>A0A557RRT1</accession>
<dbReference type="AlphaFoldDB" id="A0A557RRT1"/>
<protein>
    <submittedName>
        <fullName evidence="2">AsmA family protein</fullName>
    </submittedName>
</protein>
<comment type="caution">
    <text evidence="2">The sequence shown here is derived from an EMBL/GenBank/DDBJ whole genome shotgun (WGS) entry which is preliminary data.</text>
</comment>
<reference evidence="2 3" key="1">
    <citation type="submission" date="2019-07" db="EMBL/GenBank/DDBJ databases">
        <title>The pathways for chlorine oxyanion respiration interact through the shared metabolite chlorate.</title>
        <authorList>
            <person name="Barnum T.P."/>
            <person name="Cheng Y."/>
            <person name="Hill K.A."/>
            <person name="Lucas L.N."/>
            <person name="Carlson H.K."/>
            <person name="Coates J.D."/>
        </authorList>
    </citation>
    <scope>NUCLEOTIDE SEQUENCE [LARGE SCALE GENOMIC DNA]</scope>
    <source>
        <strain evidence="2 3">SFB-1</strain>
    </source>
</reference>
<dbReference type="PANTHER" id="PTHR30441">
    <property type="entry name" value="DUF748 DOMAIN-CONTAINING PROTEIN"/>
    <property type="match status" value="1"/>
</dbReference>
<proteinExistence type="predicted"/>